<dbReference type="GO" id="GO:0016020">
    <property type="term" value="C:membrane"/>
    <property type="evidence" value="ECO:0007669"/>
    <property type="project" value="UniProtKB-SubCell"/>
</dbReference>
<keyword evidence="10" id="KW-1133">Transmembrane helix</keyword>
<dbReference type="Gene3D" id="6.10.340.10">
    <property type="match status" value="1"/>
</dbReference>
<dbReference type="eggNOG" id="COG5000">
    <property type="taxonomic scope" value="Bacteria"/>
</dbReference>
<sequence>MGYRSLKKYLGETNLERKCRWLFGICLFGLIFFAFFLVDWIGEDLVKRNIHRNGREWVRDFLYDAHWEAWETDPTKKPVRATLSRLLLPQKFEARVIALDRSLVDAMNQEGLNFREGENQQPRQRLWAPDDPEEAKLLESLKSDFEKALAPKPALTSPSDAPLPPDDPLAETSGGFEVSDEDEPFKAHPDPESGRYYFYQPVSWQHNFCKSCHEGSYGKFAMSASESFAPQEADLPFLVVRVALPYSDARAAINWTRAVLLAVGILTVFMSMVALWMVVKYVVIKPLSHLRSVSEAVTRGDLQQRADIHTNDEFEDLAASFNKMLRHLTDAQSELKEANYDLDAKVDQLAQLNMRLHEMNRLKGEFLANMSHELRTPLNSIIGFSEVLAGIDSLTDKQKRYAQNIQKSGRSLLEMINDILDLAKLEAGKMDVRLSEFRIDSILSAHCDMVRSLTEDKNIDLVLDIENDLPALYQDQAKLQQILTNLLSNAIKFTPEGGRITVGAKGDSRGFIEMYVSDTGVGIADADKEIIFEKFRQGTAVLGRDNLTREYSGTGLGLSIVKELCKLLGGEVSVESELGRGSTFRVTIPWMRADQPQAAAKLQSRLDDLTKPRRLDFQRGDEPDTTSSSQPAAAGS</sequence>
<dbReference type="InterPro" id="IPR050736">
    <property type="entry name" value="Sensor_HK_Regulatory"/>
</dbReference>
<feature type="region of interest" description="Disordered" evidence="9">
    <location>
        <begin position="599"/>
        <end position="636"/>
    </location>
</feature>
<comment type="catalytic activity">
    <reaction evidence="1">
        <text>ATP + protein L-histidine = ADP + protein N-phospho-L-histidine.</text>
        <dbReference type="EC" id="2.7.13.3"/>
    </reaction>
</comment>
<evidence type="ECO:0000256" key="7">
    <source>
        <dbReference type="ARBA" id="ARBA00023012"/>
    </source>
</evidence>
<keyword evidence="8" id="KW-0175">Coiled coil</keyword>
<accession>D2R6S3</accession>
<dbReference type="AlphaFoldDB" id="D2R6S3"/>
<dbReference type="InterPro" id="IPR036890">
    <property type="entry name" value="HATPase_C_sf"/>
</dbReference>
<keyword evidence="4" id="KW-0597">Phosphoprotein</keyword>
<dbReference type="Pfam" id="PF00672">
    <property type="entry name" value="HAMP"/>
    <property type="match status" value="1"/>
</dbReference>
<dbReference type="InterPro" id="IPR005467">
    <property type="entry name" value="His_kinase_dom"/>
</dbReference>
<feature type="coiled-coil region" evidence="8">
    <location>
        <begin position="335"/>
        <end position="362"/>
    </location>
</feature>
<dbReference type="SMART" id="SM00387">
    <property type="entry name" value="HATPase_c"/>
    <property type="match status" value="1"/>
</dbReference>
<dbReference type="GO" id="GO:0000155">
    <property type="term" value="F:phosphorelay sensor kinase activity"/>
    <property type="evidence" value="ECO:0007669"/>
    <property type="project" value="InterPro"/>
</dbReference>
<organism evidence="13 14">
    <name type="scientific">Pirellula staleyi (strain ATCC 27377 / DSM 6068 / ICPB 4128)</name>
    <name type="common">Pirella staleyi</name>
    <dbReference type="NCBI Taxonomy" id="530564"/>
    <lineage>
        <taxon>Bacteria</taxon>
        <taxon>Pseudomonadati</taxon>
        <taxon>Planctomycetota</taxon>
        <taxon>Planctomycetia</taxon>
        <taxon>Pirellulales</taxon>
        <taxon>Pirellulaceae</taxon>
        <taxon>Pirellula</taxon>
    </lineage>
</organism>
<dbReference type="FunFam" id="3.30.565.10:FF:000010">
    <property type="entry name" value="Sensor histidine kinase RcsC"/>
    <property type="match status" value="1"/>
</dbReference>
<evidence type="ECO:0000256" key="4">
    <source>
        <dbReference type="ARBA" id="ARBA00022553"/>
    </source>
</evidence>
<dbReference type="EC" id="2.7.13.3" evidence="3"/>
<dbReference type="Gene3D" id="3.30.565.10">
    <property type="entry name" value="Histidine kinase-like ATPase, C-terminal domain"/>
    <property type="match status" value="1"/>
</dbReference>
<keyword evidence="10" id="KW-0472">Membrane</keyword>
<dbReference type="eggNOG" id="COG2205">
    <property type="taxonomic scope" value="Bacteria"/>
</dbReference>
<evidence type="ECO:0000256" key="9">
    <source>
        <dbReference type="SAM" id="MobiDB-lite"/>
    </source>
</evidence>
<feature type="compositionally biased region" description="Polar residues" evidence="9">
    <location>
        <begin position="625"/>
        <end position="636"/>
    </location>
</feature>
<dbReference type="PROSITE" id="PS50885">
    <property type="entry name" value="HAMP"/>
    <property type="match status" value="1"/>
</dbReference>
<keyword evidence="5 13" id="KW-0808">Transferase</keyword>
<dbReference type="Proteomes" id="UP000001887">
    <property type="component" value="Chromosome"/>
</dbReference>
<name>D2R6S3_PIRSD</name>
<evidence type="ECO:0000256" key="10">
    <source>
        <dbReference type="SAM" id="Phobius"/>
    </source>
</evidence>
<feature type="domain" description="HAMP" evidence="12">
    <location>
        <begin position="281"/>
        <end position="333"/>
    </location>
</feature>
<dbReference type="Gene3D" id="1.10.287.130">
    <property type="match status" value="1"/>
</dbReference>
<evidence type="ECO:0000256" key="1">
    <source>
        <dbReference type="ARBA" id="ARBA00000085"/>
    </source>
</evidence>
<dbReference type="InterPro" id="IPR003594">
    <property type="entry name" value="HATPase_dom"/>
</dbReference>
<reference evidence="13 14" key="1">
    <citation type="journal article" date="2009" name="Stand. Genomic Sci.">
        <title>Complete genome sequence of Pirellula staleyi type strain (ATCC 27377).</title>
        <authorList>
            <person name="Clum A."/>
            <person name="Tindall B.J."/>
            <person name="Sikorski J."/>
            <person name="Ivanova N."/>
            <person name="Mavrommatis K."/>
            <person name="Lucas S."/>
            <person name="Glavina del Rio T."/>
            <person name="Nolan M."/>
            <person name="Chen F."/>
            <person name="Tice H."/>
            <person name="Pitluck S."/>
            <person name="Cheng J.F."/>
            <person name="Chertkov O."/>
            <person name="Brettin T."/>
            <person name="Han C."/>
            <person name="Detter J.C."/>
            <person name="Kuske C."/>
            <person name="Bruce D."/>
            <person name="Goodwin L."/>
            <person name="Ovchinikova G."/>
            <person name="Pati A."/>
            <person name="Mikhailova N."/>
            <person name="Chen A."/>
            <person name="Palaniappan K."/>
            <person name="Land M."/>
            <person name="Hauser L."/>
            <person name="Chang Y.J."/>
            <person name="Jeffries C.D."/>
            <person name="Chain P."/>
            <person name="Rohde M."/>
            <person name="Goker M."/>
            <person name="Bristow J."/>
            <person name="Eisen J.A."/>
            <person name="Markowitz V."/>
            <person name="Hugenholtz P."/>
            <person name="Kyrpides N.C."/>
            <person name="Klenk H.P."/>
            <person name="Lapidus A."/>
        </authorList>
    </citation>
    <scope>NUCLEOTIDE SEQUENCE [LARGE SCALE GENOMIC DNA]</scope>
    <source>
        <strain evidence="14">ATCC 27377 / DSM 6068 / ICPB 4128</strain>
    </source>
</reference>
<dbReference type="EMBL" id="CP001848">
    <property type="protein sequence ID" value="ADB17373.1"/>
    <property type="molecule type" value="Genomic_DNA"/>
</dbReference>
<dbReference type="InterPro" id="IPR003660">
    <property type="entry name" value="HAMP_dom"/>
</dbReference>
<proteinExistence type="predicted"/>
<dbReference type="CDD" id="cd00082">
    <property type="entry name" value="HisKA"/>
    <property type="match status" value="1"/>
</dbReference>
<dbReference type="Pfam" id="PF02518">
    <property type="entry name" value="HATPase_c"/>
    <property type="match status" value="1"/>
</dbReference>
<evidence type="ECO:0000256" key="2">
    <source>
        <dbReference type="ARBA" id="ARBA00004370"/>
    </source>
</evidence>
<feature type="region of interest" description="Disordered" evidence="9">
    <location>
        <begin position="152"/>
        <end position="188"/>
    </location>
</feature>
<dbReference type="SUPFAM" id="SSF55874">
    <property type="entry name" value="ATPase domain of HSP90 chaperone/DNA topoisomerase II/histidine kinase"/>
    <property type="match status" value="1"/>
</dbReference>
<dbReference type="CDD" id="cd16922">
    <property type="entry name" value="HATPase_EvgS-ArcB-TorS-like"/>
    <property type="match status" value="1"/>
</dbReference>
<evidence type="ECO:0000313" key="13">
    <source>
        <dbReference type="EMBL" id="ADB17373.1"/>
    </source>
</evidence>
<evidence type="ECO:0000256" key="6">
    <source>
        <dbReference type="ARBA" id="ARBA00022777"/>
    </source>
</evidence>
<keyword evidence="6 13" id="KW-0418">Kinase</keyword>
<keyword evidence="10" id="KW-0812">Transmembrane</keyword>
<feature type="transmembrane region" description="Helical" evidence="10">
    <location>
        <begin position="258"/>
        <end position="279"/>
    </location>
</feature>
<dbReference type="PROSITE" id="PS50109">
    <property type="entry name" value="HIS_KIN"/>
    <property type="match status" value="1"/>
</dbReference>
<dbReference type="SMART" id="SM00304">
    <property type="entry name" value="HAMP"/>
    <property type="match status" value="1"/>
</dbReference>
<dbReference type="SUPFAM" id="SSF158472">
    <property type="entry name" value="HAMP domain-like"/>
    <property type="match status" value="1"/>
</dbReference>
<dbReference type="KEGG" id="psl:Psta_2705"/>
<dbReference type="PANTHER" id="PTHR43711">
    <property type="entry name" value="TWO-COMPONENT HISTIDINE KINASE"/>
    <property type="match status" value="1"/>
</dbReference>
<feature type="compositionally biased region" description="Basic and acidic residues" evidence="9">
    <location>
        <begin position="604"/>
        <end position="622"/>
    </location>
</feature>
<dbReference type="PANTHER" id="PTHR43711:SF31">
    <property type="entry name" value="HISTIDINE KINASE"/>
    <property type="match status" value="1"/>
</dbReference>
<dbReference type="PRINTS" id="PR00344">
    <property type="entry name" value="BCTRLSENSOR"/>
</dbReference>
<dbReference type="InterPro" id="IPR004358">
    <property type="entry name" value="Sig_transdc_His_kin-like_C"/>
</dbReference>
<dbReference type="SUPFAM" id="SSF47384">
    <property type="entry name" value="Homodimeric domain of signal transducing histidine kinase"/>
    <property type="match status" value="1"/>
</dbReference>
<dbReference type="SMART" id="SM00388">
    <property type="entry name" value="HisKA"/>
    <property type="match status" value="1"/>
</dbReference>
<evidence type="ECO:0000313" key="14">
    <source>
        <dbReference type="Proteomes" id="UP000001887"/>
    </source>
</evidence>
<dbReference type="HOGENOM" id="CLU_000445_114_64_0"/>
<protein>
    <recommendedName>
        <fullName evidence="3">histidine kinase</fullName>
        <ecNumber evidence="3">2.7.13.3</ecNumber>
    </recommendedName>
</protein>
<evidence type="ECO:0000256" key="5">
    <source>
        <dbReference type="ARBA" id="ARBA00022679"/>
    </source>
</evidence>
<evidence type="ECO:0000259" key="12">
    <source>
        <dbReference type="PROSITE" id="PS50885"/>
    </source>
</evidence>
<evidence type="ECO:0000256" key="8">
    <source>
        <dbReference type="SAM" id="Coils"/>
    </source>
</evidence>
<dbReference type="STRING" id="530564.Psta_2705"/>
<evidence type="ECO:0000256" key="3">
    <source>
        <dbReference type="ARBA" id="ARBA00012438"/>
    </source>
</evidence>
<keyword evidence="14" id="KW-1185">Reference proteome</keyword>
<evidence type="ECO:0000259" key="11">
    <source>
        <dbReference type="PROSITE" id="PS50109"/>
    </source>
</evidence>
<dbReference type="CDD" id="cd06225">
    <property type="entry name" value="HAMP"/>
    <property type="match status" value="1"/>
</dbReference>
<dbReference type="InterPro" id="IPR003661">
    <property type="entry name" value="HisK_dim/P_dom"/>
</dbReference>
<dbReference type="InterPro" id="IPR036097">
    <property type="entry name" value="HisK_dim/P_sf"/>
</dbReference>
<feature type="transmembrane region" description="Helical" evidence="10">
    <location>
        <begin position="20"/>
        <end position="42"/>
    </location>
</feature>
<comment type="subcellular location">
    <subcellularLocation>
        <location evidence="2">Membrane</location>
    </subcellularLocation>
</comment>
<feature type="domain" description="Histidine kinase" evidence="11">
    <location>
        <begin position="369"/>
        <end position="592"/>
    </location>
</feature>
<keyword evidence="7" id="KW-0902">Two-component regulatory system</keyword>
<dbReference type="Pfam" id="PF00512">
    <property type="entry name" value="HisKA"/>
    <property type="match status" value="1"/>
</dbReference>
<gene>
    <name evidence="13" type="ordered locus">Psta_2705</name>
</gene>